<dbReference type="Proteomes" id="UP000649617">
    <property type="component" value="Unassembled WGS sequence"/>
</dbReference>
<keyword evidence="3" id="KW-1185">Reference proteome</keyword>
<dbReference type="EMBL" id="CAJNIZ010047460">
    <property type="protein sequence ID" value="CAE7768298.1"/>
    <property type="molecule type" value="Genomic_DNA"/>
</dbReference>
<feature type="non-terminal residue" evidence="2">
    <location>
        <position position="135"/>
    </location>
</feature>
<name>A0A812Y6V5_SYMPI</name>
<gene>
    <name evidence="2" type="ORF">SPIL2461_LOCUS22572</name>
</gene>
<feature type="region of interest" description="Disordered" evidence="1">
    <location>
        <begin position="1"/>
        <end position="21"/>
    </location>
</feature>
<evidence type="ECO:0000313" key="2">
    <source>
        <dbReference type="EMBL" id="CAE7768298.1"/>
    </source>
</evidence>
<dbReference type="AlphaFoldDB" id="A0A812Y6V5"/>
<comment type="caution">
    <text evidence="2">The sequence shown here is derived from an EMBL/GenBank/DDBJ whole genome shotgun (WGS) entry which is preliminary data.</text>
</comment>
<organism evidence="2 3">
    <name type="scientific">Symbiodinium pilosum</name>
    <name type="common">Dinoflagellate</name>
    <dbReference type="NCBI Taxonomy" id="2952"/>
    <lineage>
        <taxon>Eukaryota</taxon>
        <taxon>Sar</taxon>
        <taxon>Alveolata</taxon>
        <taxon>Dinophyceae</taxon>
        <taxon>Suessiales</taxon>
        <taxon>Symbiodiniaceae</taxon>
        <taxon>Symbiodinium</taxon>
    </lineage>
</organism>
<evidence type="ECO:0000313" key="3">
    <source>
        <dbReference type="Proteomes" id="UP000649617"/>
    </source>
</evidence>
<accession>A0A812Y6V5</accession>
<sequence>MVRHVQPHVLADSGEGRNTDDSKQHITICVCHAGVSVDDISISERCLTEQPEHLLHKENRIGPRGKTASRIREKNVYLPFGSVGSGGLALLSQPLVPRSNVCPDAKLASGVTFDLVIEETDFAYHEGLGTGFTAQ</sequence>
<proteinExistence type="predicted"/>
<protein>
    <submittedName>
        <fullName evidence="2">Uncharacterized protein</fullName>
    </submittedName>
</protein>
<reference evidence="2" key="1">
    <citation type="submission" date="2021-02" db="EMBL/GenBank/DDBJ databases">
        <authorList>
            <person name="Dougan E. K."/>
            <person name="Rhodes N."/>
            <person name="Thang M."/>
            <person name="Chan C."/>
        </authorList>
    </citation>
    <scope>NUCLEOTIDE SEQUENCE</scope>
</reference>
<evidence type="ECO:0000256" key="1">
    <source>
        <dbReference type="SAM" id="MobiDB-lite"/>
    </source>
</evidence>